<dbReference type="Proteomes" id="UP001596052">
    <property type="component" value="Unassembled WGS sequence"/>
</dbReference>
<keyword evidence="1" id="KW-0812">Transmembrane</keyword>
<feature type="domain" description="Peptidase M56" evidence="2">
    <location>
        <begin position="76"/>
        <end position="265"/>
    </location>
</feature>
<dbReference type="RefSeq" id="WP_377168860.1">
    <property type="nucleotide sequence ID" value="NZ_JBHSMQ010000006.1"/>
</dbReference>
<evidence type="ECO:0000259" key="2">
    <source>
        <dbReference type="Pfam" id="PF05569"/>
    </source>
</evidence>
<comment type="caution">
    <text evidence="3">The sequence shown here is derived from an EMBL/GenBank/DDBJ whole genome shotgun (WGS) entry which is preliminary data.</text>
</comment>
<dbReference type="EMBL" id="JBHSMQ010000006">
    <property type="protein sequence ID" value="MFC5456530.1"/>
    <property type="molecule type" value="Genomic_DNA"/>
</dbReference>
<protein>
    <submittedName>
        <fullName evidence="3">M56 family metallopeptidase</fullName>
    </submittedName>
</protein>
<keyword evidence="1" id="KW-0472">Membrane</keyword>
<proteinExistence type="predicted"/>
<feature type="transmembrane region" description="Helical" evidence="1">
    <location>
        <begin position="277"/>
        <end position="301"/>
    </location>
</feature>
<evidence type="ECO:0000313" key="3">
    <source>
        <dbReference type="EMBL" id="MFC5456530.1"/>
    </source>
</evidence>
<gene>
    <name evidence="3" type="ORF">ACFQDI_16820</name>
</gene>
<reference evidence="4" key="1">
    <citation type="journal article" date="2019" name="Int. J. Syst. Evol. Microbiol.">
        <title>The Global Catalogue of Microorganisms (GCM) 10K type strain sequencing project: providing services to taxonomists for standard genome sequencing and annotation.</title>
        <authorList>
            <consortium name="The Broad Institute Genomics Platform"/>
            <consortium name="The Broad Institute Genome Sequencing Center for Infectious Disease"/>
            <person name="Wu L."/>
            <person name="Ma J."/>
        </authorList>
    </citation>
    <scope>NUCLEOTIDE SEQUENCE [LARGE SCALE GENOMIC DNA]</scope>
    <source>
        <strain evidence="4">CGMCC 4.1469</strain>
    </source>
</reference>
<name>A0ABW0KSQ6_9BACT</name>
<dbReference type="Pfam" id="PF05569">
    <property type="entry name" value="Peptidase_M56"/>
    <property type="match status" value="1"/>
</dbReference>
<dbReference type="PANTHER" id="PTHR34978">
    <property type="entry name" value="POSSIBLE SENSOR-TRANSDUCER PROTEIN BLAR"/>
    <property type="match status" value="1"/>
</dbReference>
<keyword evidence="1" id="KW-1133">Transmembrane helix</keyword>
<keyword evidence="4" id="KW-1185">Reference proteome</keyword>
<evidence type="ECO:0000313" key="4">
    <source>
        <dbReference type="Proteomes" id="UP001596052"/>
    </source>
</evidence>
<dbReference type="InterPro" id="IPR052173">
    <property type="entry name" value="Beta-lactam_resp_regulator"/>
</dbReference>
<accession>A0ABW0KSQ6</accession>
<dbReference type="InterPro" id="IPR008756">
    <property type="entry name" value="Peptidase_M56"/>
</dbReference>
<dbReference type="PANTHER" id="PTHR34978:SF3">
    <property type="entry name" value="SLR0241 PROTEIN"/>
    <property type="match status" value="1"/>
</dbReference>
<dbReference type="CDD" id="cd07341">
    <property type="entry name" value="M56_BlaR1_MecR1_like"/>
    <property type="match status" value="1"/>
</dbReference>
<sequence length="853" mass="93471">MIRDALRRCILANLAVLMCLYTPFDIRVQDLLPKKEESVPVWTPIREGFKADWRVSVAPASAPKTSSAIKTRGWDVNDGVRGMRWLAWIVTAAMLLRLLVQSVGVQRWVWGLRKPSDVEHEKLPADLNPERVCVFDHEGSPCVAGWFFPVIAVPASAFEKLTTRQWCWLLRHEGEHLRLHDTVAALLQNMVRAFLWWNPFAHALVEEHAQAREEMCDDAAVGGEREHTAYADFLLECAARPGPQQACVMPIAYSRPARRLKARLVALMEAQGVRKKVGALFVLALVAFAIIAPVIAGSFGIATAAAQEPGNAVKAKADDGRMHTRAYRVAPNFLSLGDLQSDPFAAGKGETKAVFGKSARQLLEDRGVPFPEGASALYNPVTSQLIVRHYKQALDQIEAIIDRLSKRTPLVCFQCKLIQADSYFGTQGGILKPDEARELWRQVSQKKGIELATLPAVTTKLGQEAINEIVKEVLPEKQTDATTGNALKLVGPSLKLAANLAGDDKALVAARVDLGVDPDGVQPWLPQKGDKPVWDRVQIYTASAQGELASGETLVAHLATSKKHVTVLITAEALNPTGQKAVSFESTATMQPSSTGIDVPDKRVNEWGQRVYRVPPNFSKDKPPMEVLQDAGIPFEKNASAVLKDGKLTVRNTKPKLDLIEIWIMQLHEAAVKKSVFVTVQAAEMRGDFLKLMENWLPPQPDAPKPAVNTDPTLLSLGASRPPEILPMFILAGIFSPDQFKTVMKKIAVTNAKIENLVLDGQSKKYKMPAALGGADVKVEAQIGGDGNTMELIINYDESGTAERGVRRFSTGVSIWDGQTVVLAAQPNEGVSRFLFITGNMIARQIKEEAGKK</sequence>
<organism evidence="3 4">
    <name type="scientific">Prosthecobacter fluviatilis</name>
    <dbReference type="NCBI Taxonomy" id="445931"/>
    <lineage>
        <taxon>Bacteria</taxon>
        <taxon>Pseudomonadati</taxon>
        <taxon>Verrucomicrobiota</taxon>
        <taxon>Verrucomicrobiia</taxon>
        <taxon>Verrucomicrobiales</taxon>
        <taxon>Verrucomicrobiaceae</taxon>
        <taxon>Prosthecobacter</taxon>
    </lineage>
</organism>
<evidence type="ECO:0000256" key="1">
    <source>
        <dbReference type="SAM" id="Phobius"/>
    </source>
</evidence>